<dbReference type="RefSeq" id="WP_313912909.1">
    <property type="nucleotide sequence ID" value="NZ_CP135076.1"/>
</dbReference>
<protein>
    <recommendedName>
        <fullName evidence="1">Bacterial dipeptidyl-peptidase SH3 domain-containing protein</fullName>
    </recommendedName>
</protein>
<dbReference type="InterPro" id="IPR041382">
    <property type="entry name" value="SH3_16"/>
</dbReference>
<feature type="domain" description="Bacterial dipeptidyl-peptidase SH3" evidence="1">
    <location>
        <begin position="11"/>
        <end position="57"/>
    </location>
</feature>
<evidence type="ECO:0000313" key="2">
    <source>
        <dbReference type="EMBL" id="WNO52456.1"/>
    </source>
</evidence>
<dbReference type="EMBL" id="CP135076">
    <property type="protein sequence ID" value="WNO52456.1"/>
    <property type="molecule type" value="Genomic_DNA"/>
</dbReference>
<organism evidence="2 3">
    <name type="scientific">Stakelama saccharophila</name>
    <dbReference type="NCBI Taxonomy" id="3075605"/>
    <lineage>
        <taxon>Bacteria</taxon>
        <taxon>Pseudomonadati</taxon>
        <taxon>Pseudomonadota</taxon>
        <taxon>Alphaproteobacteria</taxon>
        <taxon>Sphingomonadales</taxon>
        <taxon>Sphingomonadaceae</taxon>
        <taxon>Stakelama</taxon>
    </lineage>
</organism>
<proteinExistence type="predicted"/>
<gene>
    <name evidence="2" type="ORF">RPR59_08170</name>
</gene>
<dbReference type="SUPFAM" id="SSF54001">
    <property type="entry name" value="Cysteine proteinases"/>
    <property type="match status" value="1"/>
</dbReference>
<reference evidence="2 3" key="1">
    <citation type="submission" date="2023-09" db="EMBL/GenBank/DDBJ databases">
        <authorList>
            <person name="Rey-Velasco X."/>
        </authorList>
    </citation>
    <scope>NUCLEOTIDE SEQUENCE [LARGE SCALE GENOMIC DNA]</scope>
    <source>
        <strain evidence="2 3">W311</strain>
    </source>
</reference>
<evidence type="ECO:0000313" key="3">
    <source>
        <dbReference type="Proteomes" id="UP001302249"/>
    </source>
</evidence>
<sequence length="241" mass="25062">MRFGIRARHPLRSGPAETAPRISEILAGENFDALEISGKWAWGISAVDGCVGYIERAVLADPVEADHVVAVRSARFYASPVLAGAPAAELPMGSRVRVEGGTDVCRTPLGHGRASDLLPADVSDADWAVTAEALIGASYVDGGRSGAGVDAGGLIFLGLQLAGIAAPRFVDLQSELLGFELDPDAAVRRGDLIFGDGAAAIMTDDQHCATADMAAGEVVRVPLSEFTSGIRGAVIRRRIES</sequence>
<accession>A0ABZ0B5K2</accession>
<dbReference type="Gene3D" id="3.90.1720.10">
    <property type="entry name" value="endopeptidase domain like (from Nostoc punctiforme)"/>
    <property type="match status" value="1"/>
</dbReference>
<name>A0ABZ0B5K2_9SPHN</name>
<evidence type="ECO:0000259" key="1">
    <source>
        <dbReference type="Pfam" id="PF18348"/>
    </source>
</evidence>
<dbReference type="Pfam" id="PF18348">
    <property type="entry name" value="SH3_16"/>
    <property type="match status" value="1"/>
</dbReference>
<dbReference type="Proteomes" id="UP001302249">
    <property type="component" value="Chromosome"/>
</dbReference>
<keyword evidence="3" id="KW-1185">Reference proteome</keyword>
<dbReference type="InterPro" id="IPR038765">
    <property type="entry name" value="Papain-like_cys_pep_sf"/>
</dbReference>